<dbReference type="Proteomes" id="UP001055879">
    <property type="component" value="Linkage Group LG18"/>
</dbReference>
<gene>
    <name evidence="1" type="ORF">L6452_44397</name>
</gene>
<proteinExistence type="predicted"/>
<accession>A0ACB8XFS3</accession>
<name>A0ACB8XFS3_ARCLA</name>
<comment type="caution">
    <text evidence="1">The sequence shown here is derived from an EMBL/GenBank/DDBJ whole genome shotgun (WGS) entry which is preliminary data.</text>
</comment>
<sequence>MEVVDLSKATFISSNHHTVRQVHPDSLTLFSIESPNRIYPNTVLFGVDSLSLSLSLSIQQTLIFPSGSITPSAEGYLANVHKWQVIHVNQQSSLRKVLHQGTPVATTLETSNATSASN</sequence>
<reference evidence="2" key="1">
    <citation type="journal article" date="2022" name="Mol. Ecol. Resour.">
        <title>The genomes of chicory, endive, great burdock and yacon provide insights into Asteraceae palaeo-polyploidization history and plant inulin production.</title>
        <authorList>
            <person name="Fan W."/>
            <person name="Wang S."/>
            <person name="Wang H."/>
            <person name="Wang A."/>
            <person name="Jiang F."/>
            <person name="Liu H."/>
            <person name="Zhao H."/>
            <person name="Xu D."/>
            <person name="Zhang Y."/>
        </authorList>
    </citation>
    <scope>NUCLEOTIDE SEQUENCE [LARGE SCALE GENOMIC DNA]</scope>
    <source>
        <strain evidence="2">cv. Niubang</strain>
    </source>
</reference>
<evidence type="ECO:0000313" key="1">
    <source>
        <dbReference type="EMBL" id="KAI3665766.1"/>
    </source>
</evidence>
<reference evidence="1 2" key="2">
    <citation type="journal article" date="2022" name="Mol. Ecol. Resour.">
        <title>The genomes of chicory, endive, great burdock and yacon provide insights into Asteraceae paleo-polyploidization history and plant inulin production.</title>
        <authorList>
            <person name="Fan W."/>
            <person name="Wang S."/>
            <person name="Wang H."/>
            <person name="Wang A."/>
            <person name="Jiang F."/>
            <person name="Liu H."/>
            <person name="Zhao H."/>
            <person name="Xu D."/>
            <person name="Zhang Y."/>
        </authorList>
    </citation>
    <scope>NUCLEOTIDE SEQUENCE [LARGE SCALE GENOMIC DNA]</scope>
    <source>
        <strain evidence="2">cv. Niubang</strain>
    </source>
</reference>
<dbReference type="EMBL" id="CM042064">
    <property type="protein sequence ID" value="KAI3665766.1"/>
    <property type="molecule type" value="Genomic_DNA"/>
</dbReference>
<keyword evidence="2" id="KW-1185">Reference proteome</keyword>
<protein>
    <submittedName>
        <fullName evidence="1">Uncharacterized protein</fullName>
    </submittedName>
</protein>
<evidence type="ECO:0000313" key="2">
    <source>
        <dbReference type="Proteomes" id="UP001055879"/>
    </source>
</evidence>
<organism evidence="1 2">
    <name type="scientific">Arctium lappa</name>
    <name type="common">Greater burdock</name>
    <name type="synonym">Lappa major</name>
    <dbReference type="NCBI Taxonomy" id="4217"/>
    <lineage>
        <taxon>Eukaryota</taxon>
        <taxon>Viridiplantae</taxon>
        <taxon>Streptophyta</taxon>
        <taxon>Embryophyta</taxon>
        <taxon>Tracheophyta</taxon>
        <taxon>Spermatophyta</taxon>
        <taxon>Magnoliopsida</taxon>
        <taxon>eudicotyledons</taxon>
        <taxon>Gunneridae</taxon>
        <taxon>Pentapetalae</taxon>
        <taxon>asterids</taxon>
        <taxon>campanulids</taxon>
        <taxon>Asterales</taxon>
        <taxon>Asteraceae</taxon>
        <taxon>Carduoideae</taxon>
        <taxon>Cardueae</taxon>
        <taxon>Arctiinae</taxon>
        <taxon>Arctium</taxon>
    </lineage>
</organism>